<evidence type="ECO:0000256" key="7">
    <source>
        <dbReference type="ARBA" id="ARBA00023136"/>
    </source>
</evidence>
<dbReference type="GO" id="GO:0015833">
    <property type="term" value="P:peptide transport"/>
    <property type="evidence" value="ECO:0007669"/>
    <property type="project" value="InterPro"/>
</dbReference>
<dbReference type="AlphaFoldDB" id="R7YAK6"/>
<comment type="subcellular location">
    <subcellularLocation>
        <location evidence="1">Cell membrane</location>
        <topology evidence="1">Peripheral membrane protein</topology>
    </subcellularLocation>
</comment>
<organism evidence="9 10">
    <name type="scientific">Gordonia terrae C-6</name>
    <dbReference type="NCBI Taxonomy" id="1316928"/>
    <lineage>
        <taxon>Bacteria</taxon>
        <taxon>Bacillati</taxon>
        <taxon>Actinomycetota</taxon>
        <taxon>Actinomycetes</taxon>
        <taxon>Mycobacteriales</taxon>
        <taxon>Gordoniaceae</taxon>
        <taxon>Gordonia</taxon>
    </lineage>
</organism>
<dbReference type="Pfam" id="PF08352">
    <property type="entry name" value="oligo_HPY"/>
    <property type="match status" value="1"/>
</dbReference>
<dbReference type="Pfam" id="PF00005">
    <property type="entry name" value="ABC_tran"/>
    <property type="match status" value="2"/>
</dbReference>
<dbReference type="PROSITE" id="PS50893">
    <property type="entry name" value="ABC_TRANSPORTER_2"/>
    <property type="match status" value="2"/>
</dbReference>
<dbReference type="GO" id="GO:0005524">
    <property type="term" value="F:ATP binding"/>
    <property type="evidence" value="ECO:0007669"/>
    <property type="project" value="UniProtKB-KW"/>
</dbReference>
<name>R7YAK6_9ACTN</name>
<keyword evidence="3" id="KW-0813">Transport</keyword>
<dbReference type="InterPro" id="IPR050388">
    <property type="entry name" value="ABC_Ni/Peptide_Import"/>
</dbReference>
<evidence type="ECO:0000259" key="8">
    <source>
        <dbReference type="PROSITE" id="PS50893"/>
    </source>
</evidence>
<dbReference type="PROSITE" id="PS00211">
    <property type="entry name" value="ABC_TRANSPORTER_1"/>
    <property type="match status" value="1"/>
</dbReference>
<evidence type="ECO:0000313" key="9">
    <source>
        <dbReference type="EMBL" id="EON32764.1"/>
    </source>
</evidence>
<evidence type="ECO:0000256" key="3">
    <source>
        <dbReference type="ARBA" id="ARBA00022448"/>
    </source>
</evidence>
<comment type="caution">
    <text evidence="9">The sequence shown here is derived from an EMBL/GenBank/DDBJ whole genome shotgun (WGS) entry which is preliminary data.</text>
</comment>
<evidence type="ECO:0000256" key="5">
    <source>
        <dbReference type="ARBA" id="ARBA00022741"/>
    </source>
</evidence>
<keyword evidence="5" id="KW-0547">Nucleotide-binding</keyword>
<evidence type="ECO:0000256" key="2">
    <source>
        <dbReference type="ARBA" id="ARBA00005417"/>
    </source>
</evidence>
<feature type="domain" description="ABC transporter" evidence="8">
    <location>
        <begin position="302"/>
        <end position="550"/>
    </location>
</feature>
<keyword evidence="7" id="KW-0472">Membrane</keyword>
<dbReference type="CDD" id="cd03257">
    <property type="entry name" value="ABC_NikE_OppD_transporters"/>
    <property type="match status" value="2"/>
</dbReference>
<dbReference type="PANTHER" id="PTHR43297">
    <property type="entry name" value="OLIGOPEPTIDE TRANSPORT ATP-BINDING PROTEIN APPD"/>
    <property type="match status" value="1"/>
</dbReference>
<dbReference type="Proteomes" id="UP000013569">
    <property type="component" value="Unassembled WGS sequence"/>
</dbReference>
<gene>
    <name evidence="9" type="ORF">GTC6_10396</name>
</gene>
<evidence type="ECO:0000313" key="10">
    <source>
        <dbReference type="Proteomes" id="UP000013569"/>
    </source>
</evidence>
<dbReference type="InterPro" id="IPR027417">
    <property type="entry name" value="P-loop_NTPase"/>
</dbReference>
<dbReference type="InterPro" id="IPR003593">
    <property type="entry name" value="AAA+_ATPase"/>
</dbReference>
<dbReference type="EMBL" id="AQPW01000010">
    <property type="protein sequence ID" value="EON32764.1"/>
    <property type="molecule type" value="Genomic_DNA"/>
</dbReference>
<dbReference type="GO" id="GO:0005886">
    <property type="term" value="C:plasma membrane"/>
    <property type="evidence" value="ECO:0007669"/>
    <property type="project" value="UniProtKB-SubCell"/>
</dbReference>
<dbReference type="Gene3D" id="3.40.50.300">
    <property type="entry name" value="P-loop containing nucleotide triphosphate hydrolases"/>
    <property type="match status" value="2"/>
</dbReference>
<dbReference type="FunFam" id="3.40.50.300:FF:000016">
    <property type="entry name" value="Oligopeptide ABC transporter ATP-binding component"/>
    <property type="match status" value="1"/>
</dbReference>
<keyword evidence="6" id="KW-0067">ATP-binding</keyword>
<dbReference type="GO" id="GO:0016887">
    <property type="term" value="F:ATP hydrolysis activity"/>
    <property type="evidence" value="ECO:0007669"/>
    <property type="project" value="InterPro"/>
</dbReference>
<dbReference type="PANTHER" id="PTHR43297:SF2">
    <property type="entry name" value="DIPEPTIDE TRANSPORT ATP-BINDING PROTEIN DPPD"/>
    <property type="match status" value="1"/>
</dbReference>
<comment type="similarity">
    <text evidence="2">Belongs to the ABC transporter superfamily.</text>
</comment>
<dbReference type="SUPFAM" id="SSF52540">
    <property type="entry name" value="P-loop containing nucleoside triphosphate hydrolases"/>
    <property type="match status" value="2"/>
</dbReference>
<dbReference type="InterPro" id="IPR017871">
    <property type="entry name" value="ABC_transporter-like_CS"/>
</dbReference>
<reference evidence="9 10" key="1">
    <citation type="journal article" date="2013" name="Genome Announc.">
        <title>Draft Genome Sequence of a Benzothiophene-Desulfurizing Bacterium, Gordona terrae Strain C-6.</title>
        <authorList>
            <person name="Wang W."/>
            <person name="Ma T."/>
            <person name="Ren Y."/>
            <person name="Li G."/>
        </authorList>
    </citation>
    <scope>NUCLEOTIDE SEQUENCE [LARGE SCALE GENOMIC DNA]</scope>
    <source>
        <strain evidence="9 10">C-6</strain>
    </source>
</reference>
<proteinExistence type="inferred from homology"/>
<evidence type="ECO:0000256" key="1">
    <source>
        <dbReference type="ARBA" id="ARBA00004202"/>
    </source>
</evidence>
<protein>
    <submittedName>
        <fullName evidence="9">ATPase component of various ABC-type transport system, containing duplicated ATPase</fullName>
    </submittedName>
</protein>
<dbReference type="SMART" id="SM00382">
    <property type="entry name" value="AAA"/>
    <property type="match status" value="2"/>
</dbReference>
<evidence type="ECO:0000256" key="4">
    <source>
        <dbReference type="ARBA" id="ARBA00022475"/>
    </source>
</evidence>
<accession>R7YAK6</accession>
<keyword evidence="4" id="KW-1003">Cell membrane</keyword>
<feature type="domain" description="ABC transporter" evidence="8">
    <location>
        <begin position="25"/>
        <end position="276"/>
    </location>
</feature>
<sequence length="574" mass="61557">MESSTMTATHHDVAARATEPGASLLRIDHLSVRFPHRDGGVDAVTDLSLDLPADHVLALVGESGSGKSVTASAIAGLLPASARPEVTGSISLDGRQIVGAPERELNTLRGKRIGTIFQNPATSFDPSFTIGNQLIELIRLHRRSSRADARELAAEWLARVGIHDAARVLGSYPHQLSGGMRQRVMIATACLPEPDLLIADEPTTALDPTLSVHILDLIDGLRRELGMAVLLVTHDFGVVARLSDSVAVLRHGRLVEYGATAELLTDPRHQYTRRLISAVPELSADAHLGERETSRPATAPAAVISGVSKVFPATGGRSEDFAALDDVSIRVDRGRTLGLIGESGSGKSTLARILAGIEPASRGSATIHRDGVEIEISRLRDAERARHAQLVFQDHGSALNPRIRVSGQISRPISRLGVASGPAARRRADELLDLVGLDPSVIGDRYPHQLSGGQRQRVGIARALGVEPALVILDEPTSALDVTTQDEILELLADLRSTTSVDYVLIAHDLAVVQAFADDVVVLDGGRVVDRFEARDFRAPDRDPVTRRLVDAVLSPRPRSLRPAVRVDKVLPVR</sequence>
<dbReference type="InterPro" id="IPR013563">
    <property type="entry name" value="Oligopep_ABC_C"/>
</dbReference>
<dbReference type="PATRIC" id="fig|1316928.3.peg.2086"/>
<dbReference type="InterPro" id="IPR003439">
    <property type="entry name" value="ABC_transporter-like_ATP-bd"/>
</dbReference>
<evidence type="ECO:0000256" key="6">
    <source>
        <dbReference type="ARBA" id="ARBA00022840"/>
    </source>
</evidence>